<dbReference type="FunFam" id="1.20.1640.10:FF:000001">
    <property type="entry name" value="Efflux pump membrane transporter"/>
    <property type="match status" value="1"/>
</dbReference>
<gene>
    <name evidence="10" type="ORF">C6Y28_08850</name>
</gene>
<keyword evidence="7 9" id="KW-1133">Transmembrane helix</keyword>
<dbReference type="InterPro" id="IPR027463">
    <property type="entry name" value="AcrB_DN_DC_subdom"/>
</dbReference>
<protein>
    <submittedName>
        <fullName evidence="10">Hydrophobe/amphiphile efflux-1 family RND transporter</fullName>
    </submittedName>
</protein>
<dbReference type="InterPro" id="IPR001036">
    <property type="entry name" value="Acrflvin-R"/>
</dbReference>
<feature type="transmembrane region" description="Helical" evidence="9">
    <location>
        <begin position="976"/>
        <end position="999"/>
    </location>
</feature>
<dbReference type="SUPFAM" id="SSF82866">
    <property type="entry name" value="Multidrug efflux transporter AcrB transmembrane domain"/>
    <property type="match status" value="2"/>
</dbReference>
<feature type="transmembrane region" description="Helical" evidence="9">
    <location>
        <begin position="12"/>
        <end position="34"/>
    </location>
</feature>
<evidence type="ECO:0000313" key="10">
    <source>
        <dbReference type="EMBL" id="AVO27711.1"/>
    </source>
</evidence>
<evidence type="ECO:0000256" key="1">
    <source>
        <dbReference type="ARBA" id="ARBA00004429"/>
    </source>
</evidence>
<dbReference type="GO" id="GO:0009636">
    <property type="term" value="P:response to toxic substance"/>
    <property type="evidence" value="ECO:0007669"/>
    <property type="project" value="UniProtKB-ARBA"/>
</dbReference>
<dbReference type="InterPro" id="IPR004764">
    <property type="entry name" value="MdtF-like"/>
</dbReference>
<dbReference type="PRINTS" id="PR00702">
    <property type="entry name" value="ACRIFLAVINRP"/>
</dbReference>
<dbReference type="Pfam" id="PF00873">
    <property type="entry name" value="ACR_tran"/>
    <property type="match status" value="1"/>
</dbReference>
<dbReference type="NCBIfam" id="NF000282">
    <property type="entry name" value="RND_permease_1"/>
    <property type="match status" value="1"/>
</dbReference>
<evidence type="ECO:0000256" key="8">
    <source>
        <dbReference type="ARBA" id="ARBA00023136"/>
    </source>
</evidence>
<dbReference type="Gene3D" id="3.30.70.1440">
    <property type="entry name" value="Multidrug efflux transporter AcrB pore domain"/>
    <property type="match status" value="1"/>
</dbReference>
<accession>A0A2S0M8A8</accession>
<keyword evidence="3" id="KW-0813">Transport</keyword>
<evidence type="ECO:0000256" key="6">
    <source>
        <dbReference type="ARBA" id="ARBA00022692"/>
    </source>
</evidence>
<evidence type="ECO:0000256" key="7">
    <source>
        <dbReference type="ARBA" id="ARBA00022989"/>
    </source>
</evidence>
<dbReference type="PANTHER" id="PTHR32063">
    <property type="match status" value="1"/>
</dbReference>
<keyword evidence="6 9" id="KW-0812">Transmembrane</keyword>
<dbReference type="OrthoDB" id="8270at2"/>
<feature type="transmembrane region" description="Helical" evidence="9">
    <location>
        <begin position="541"/>
        <end position="560"/>
    </location>
</feature>
<feature type="transmembrane region" description="Helical" evidence="9">
    <location>
        <begin position="341"/>
        <end position="360"/>
    </location>
</feature>
<dbReference type="GO" id="GO:0015562">
    <property type="term" value="F:efflux transmembrane transporter activity"/>
    <property type="evidence" value="ECO:0007669"/>
    <property type="project" value="InterPro"/>
</dbReference>
<dbReference type="SUPFAM" id="SSF82693">
    <property type="entry name" value="Multidrug efflux transporter AcrB pore domain, PN1, PN2, PC1 and PC2 subdomains"/>
    <property type="match status" value="4"/>
</dbReference>
<sequence length="1050" mass="113571">MISKFFIDRPIFAIVISLLISIFGLLAIATLPVAKYPQVTPPQVRVSATYIGANAEVVGTTVASVIERQLVGVDNLVNMESSTNDNGSYSMTVQFKSGSDGDMDTVNTQNRVSQVQSTLPSEVTQTGVTVQKSTSSMAMVFALVSPNGSYDATFMKNYATQYFMDELKSVPGIGDVQEFGSDYAMRIWLNPMKMSILKITPTDVISAISAQNKQAAVGTIGSQPSPNNQTYQYTMRTDGRLQTAEQFKNVIIRTNPDGTMVRVGDIADVSLGSKDYSVTSDLGGGKAAGFMISLTADANAMQSVSGARKVLEKAKASFPSDLDYKVVYDSTTFVTASIHEVIETFIEALLLVALIVYLFLQSGRSTLIPLIAVPVSLLGTFACFKVLDFSINTLTLFAMVLAIGLLVDDAIVVIEAVEYEIKYNARSPREATIIAMQNVQNPVIGVACVLAAVFVPVGFISGMSGILYRQFALTIAVSVLISAFVALTLTPAMCASILNVHKPNDNPKGIYKFFQKFNDAFDRLIAWYGLRLAHLQLHLKWCVAFLVIISALTAGVFKVMPTGFVPSEDNAFVMMNVTLPEGISQTETKQVSEKISNWLEQQPGVTNVMNVVGFSILANGPKSNGATSFIGMSDWDQRKDKSLSVDALVGKIMAMGNQIPQATVIAMNPPPIDGMGTSSGFTMQLENRGSHTTAELSATAQKFIAAARKRPEIGSVYTAFAADTPGYQLDIDRDKVAKEGVSLSDLYSTLQSFYGSYQVNDFTMFGRNFKVVVQAAPEFRETIDANNHIYVRNSANQLVPVANFVRPKAIGSASILNRFNDYPAIKIQGAPANGYSSGDALKALEEVAKDTLGEGYAYEWSGMSREEIEAGNKTVYVFALAILFVFLVLAALYESWKVPFAVMFSLPAGVFGASVFAYLMNQQNNLYFQIGLLAVIGLAAKNAILIIEYAKVRVDERGMDPVSAAIEAAKIRLRPIIMTSLAFVVGSIPLAIATGAGAASRVTMGITVVFGTSIATIFGVFLIPMMFIIVETFGHKRVRPKQEVGRLKDM</sequence>
<dbReference type="AlphaFoldDB" id="A0A2S0M8A8"/>
<keyword evidence="8 9" id="KW-0472">Membrane</keyword>
<feature type="transmembrane region" description="Helical" evidence="9">
    <location>
        <begin position="438"/>
        <end position="459"/>
    </location>
</feature>
<feature type="transmembrane region" description="Helical" evidence="9">
    <location>
        <begin position="367"/>
        <end position="387"/>
    </location>
</feature>
<comment type="subcellular location">
    <subcellularLocation>
        <location evidence="1">Cell inner membrane</location>
        <topology evidence="1">Multi-pass membrane protein</topology>
    </subcellularLocation>
</comment>
<dbReference type="GO" id="GO:0042910">
    <property type="term" value="F:xenobiotic transmembrane transporter activity"/>
    <property type="evidence" value="ECO:0007669"/>
    <property type="project" value="TreeGrafter"/>
</dbReference>
<dbReference type="Gene3D" id="3.30.2090.10">
    <property type="entry name" value="Multidrug efflux transporter AcrB TolC docking domain, DN and DC subdomains"/>
    <property type="match status" value="2"/>
</dbReference>
<evidence type="ECO:0000256" key="3">
    <source>
        <dbReference type="ARBA" id="ARBA00022448"/>
    </source>
</evidence>
<evidence type="ECO:0000313" key="11">
    <source>
        <dbReference type="Proteomes" id="UP000238358"/>
    </source>
</evidence>
<feature type="transmembrane region" description="Helical" evidence="9">
    <location>
        <begin position="900"/>
        <end position="920"/>
    </location>
</feature>
<comment type="similarity">
    <text evidence="2">Belongs to the resistance-nodulation-cell division (RND) (TC 2.A.6) family.</text>
</comment>
<feature type="transmembrane region" description="Helical" evidence="9">
    <location>
        <begin position="1005"/>
        <end position="1030"/>
    </location>
</feature>
<evidence type="ECO:0000256" key="4">
    <source>
        <dbReference type="ARBA" id="ARBA00022475"/>
    </source>
</evidence>
<dbReference type="PANTHER" id="PTHR32063:SF76">
    <property type="entry name" value="EFFLUX PUMP MEMBRANE TRANSPORTER"/>
    <property type="match status" value="1"/>
</dbReference>
<organism evidence="10 11">
    <name type="scientific">Megasphaera elsdenii</name>
    <dbReference type="NCBI Taxonomy" id="907"/>
    <lineage>
        <taxon>Bacteria</taxon>
        <taxon>Bacillati</taxon>
        <taxon>Bacillota</taxon>
        <taxon>Negativicutes</taxon>
        <taxon>Veillonellales</taxon>
        <taxon>Veillonellaceae</taxon>
        <taxon>Megasphaera</taxon>
    </lineage>
</organism>
<feature type="transmembrane region" description="Helical" evidence="9">
    <location>
        <begin position="471"/>
        <end position="498"/>
    </location>
</feature>
<proteinExistence type="inferred from homology"/>
<keyword evidence="5" id="KW-0997">Cell inner membrane</keyword>
<dbReference type="Gene3D" id="3.30.70.1430">
    <property type="entry name" value="Multidrug efflux transporter AcrB pore domain"/>
    <property type="match status" value="2"/>
</dbReference>
<dbReference type="Gene3D" id="1.20.1640.10">
    <property type="entry name" value="Multidrug efflux transporter AcrB transmembrane domain"/>
    <property type="match status" value="2"/>
</dbReference>
<evidence type="ECO:0000256" key="2">
    <source>
        <dbReference type="ARBA" id="ARBA00010942"/>
    </source>
</evidence>
<dbReference type="Proteomes" id="UP000238358">
    <property type="component" value="Chromosome"/>
</dbReference>
<reference evidence="10 11" key="1">
    <citation type="journal article" date="2018" name="Genome Announc.">
        <title>Complete genomes of two Megasphaera elsdenii strains, NCIMB 702410 and ATCC 25940.</title>
        <authorList>
            <person name="Hatmaker E.A."/>
            <person name="O'Dell K."/>
            <person name="Riley L.A."/>
            <person name="Klingeman D.M."/>
            <person name="Guss A.M."/>
        </authorList>
    </citation>
    <scope>NUCLEOTIDE SEQUENCE [LARGE SCALE GENOMIC DNA]</scope>
    <source>
        <strain evidence="10 11">NCIMB702410</strain>
    </source>
</reference>
<dbReference type="SUPFAM" id="SSF82714">
    <property type="entry name" value="Multidrug efflux transporter AcrB TolC docking domain, DN and DC subdomains"/>
    <property type="match status" value="2"/>
</dbReference>
<feature type="transmembrane region" description="Helical" evidence="9">
    <location>
        <begin position="393"/>
        <end position="417"/>
    </location>
</feature>
<name>A0A2S0M8A8_MEGEL</name>
<dbReference type="RefSeq" id="WP_036220772.1">
    <property type="nucleotide sequence ID" value="NZ_CAUBJK010000003.1"/>
</dbReference>
<evidence type="ECO:0000256" key="9">
    <source>
        <dbReference type="SAM" id="Phobius"/>
    </source>
</evidence>
<dbReference type="NCBIfam" id="TIGR00915">
    <property type="entry name" value="2A0602"/>
    <property type="match status" value="1"/>
</dbReference>
<feature type="transmembrane region" description="Helical" evidence="9">
    <location>
        <begin position="926"/>
        <end position="947"/>
    </location>
</feature>
<feature type="transmembrane region" description="Helical" evidence="9">
    <location>
        <begin position="875"/>
        <end position="893"/>
    </location>
</feature>
<dbReference type="EMBL" id="CP027569">
    <property type="protein sequence ID" value="AVO27711.1"/>
    <property type="molecule type" value="Genomic_DNA"/>
</dbReference>
<dbReference type="Gene3D" id="3.30.70.1320">
    <property type="entry name" value="Multidrug efflux transporter AcrB pore domain like"/>
    <property type="match status" value="1"/>
</dbReference>
<evidence type="ECO:0000256" key="5">
    <source>
        <dbReference type="ARBA" id="ARBA00022519"/>
    </source>
</evidence>
<keyword evidence="4" id="KW-1003">Cell membrane</keyword>
<dbReference type="GO" id="GO:0005886">
    <property type="term" value="C:plasma membrane"/>
    <property type="evidence" value="ECO:0007669"/>
    <property type="project" value="UniProtKB-SubCell"/>
</dbReference>